<dbReference type="InterPro" id="IPR046112">
    <property type="entry name" value="DUF6049"/>
</dbReference>
<name>A0A1C4H5L6_9BIFI</name>
<dbReference type="Proteomes" id="UP000242610">
    <property type="component" value="Unassembled WGS sequence"/>
</dbReference>
<feature type="compositionally biased region" description="Polar residues" evidence="1">
    <location>
        <begin position="542"/>
        <end position="573"/>
    </location>
</feature>
<evidence type="ECO:0000313" key="4">
    <source>
        <dbReference type="Proteomes" id="UP000242610"/>
    </source>
</evidence>
<keyword evidence="4" id="KW-1185">Reference proteome</keyword>
<dbReference type="AlphaFoldDB" id="A0A1C4H5L6"/>
<keyword evidence="2" id="KW-0472">Membrane</keyword>
<keyword evidence="2" id="KW-1133">Transmembrane helix</keyword>
<feature type="region of interest" description="Disordered" evidence="1">
    <location>
        <begin position="542"/>
        <end position="613"/>
    </location>
</feature>
<sequence length="807" mass="85699">MRHWHPCNSRLKRVPKPIEISAVVTSVIVALCAFALVLPAHMALALDAPEATQSSNDSDAQTAKVTIDSSTAVVTSTSGYHLSATLENTGNDSIPEGTLSVAVNDYYTFGSRADMQQWAQGSSRIQVPNQLGQVAVPQIDKGGKITVAIDANPDQPSLKNIISWGAKPVRITYAFPVNASNGNANAASSRTSTTITVHTFLTRSSDGLNNASTPPMNITMVIPLASEGWQIDDNKLGQLMTTGEGDGSKIVNAGKLPQAADQLISKHDGLQVITDPTLAQNLAIPPKSSAIMQPGAFDITAYSAVNNESAYEKAGVSAKTWNAETSMQQFRSAVGDTKAAPTTYAWPGRGQWTMSSLETARRQGYTTVIAPDIAGMGSNNASSTVRTGKYTIHTDAGEVTMLMAQGELSRLAQGKPTDKLVDGESSAAGRLARFMAQSAFYQMESPYATRNLLICFDTDAVNSDGSVKDADALMTAVEQAPWLKLSNLDELNQSKAYLSGEKAANIMPDSANIHDSTIAQIRQSLATLASNKNDIDRFSTSILDESSTKAPAKSGTSATQPDQNKSSMGSSPNSDTKSESSADSSNPGKPNNASPSSPQNDADNNHKTDTGDAQALARQDANITAKRSKNGHDWLLTIADLQRSAALHALSSSNAVSKRMSAGSQDIASQLMNGVSITPSESITVLSETAKMPVTVKNDHPYPVNIKVSSLTDSMEIVTTRFETLSVPARSEAQTTFDVRVATSGTATAHLTLTDRKGDAFSKQESTRIASTLRISDMSGLIFIVAAIILGMLGIWRQFNRKKDPDE</sequence>
<dbReference type="Pfam" id="PF19516">
    <property type="entry name" value="DUF6049"/>
    <property type="match status" value="1"/>
</dbReference>
<evidence type="ECO:0000313" key="3">
    <source>
        <dbReference type="EMBL" id="SCC80279.1"/>
    </source>
</evidence>
<proteinExistence type="predicted"/>
<evidence type="ECO:0000256" key="1">
    <source>
        <dbReference type="SAM" id="MobiDB-lite"/>
    </source>
</evidence>
<reference evidence="4" key="1">
    <citation type="submission" date="2016-08" db="EMBL/GenBank/DDBJ databases">
        <authorList>
            <person name="Varghese N."/>
            <person name="Submissions Spin"/>
        </authorList>
    </citation>
    <scope>NUCLEOTIDE SEQUENCE [LARGE SCALE GENOMIC DNA]</scope>
    <source>
        <strain evidence="4">R-52791</strain>
    </source>
</reference>
<dbReference type="EMBL" id="FMBL01000003">
    <property type="protein sequence ID" value="SCC80279.1"/>
    <property type="molecule type" value="Genomic_DNA"/>
</dbReference>
<feature type="compositionally biased region" description="Polar residues" evidence="1">
    <location>
        <begin position="586"/>
        <end position="602"/>
    </location>
</feature>
<evidence type="ECO:0000256" key="2">
    <source>
        <dbReference type="SAM" id="Phobius"/>
    </source>
</evidence>
<dbReference type="STRING" id="1505727.GA0061077_1127"/>
<protein>
    <submittedName>
        <fullName evidence="3">Uncharacterized protein</fullName>
    </submittedName>
</protein>
<accession>A0A1C4H5L6</accession>
<gene>
    <name evidence="3" type="ORF">GA0061077_1127</name>
</gene>
<keyword evidence="2" id="KW-0812">Transmembrane</keyword>
<organism evidence="3 4">
    <name type="scientific">Bifidobacterium commune</name>
    <dbReference type="NCBI Taxonomy" id="1505727"/>
    <lineage>
        <taxon>Bacteria</taxon>
        <taxon>Bacillati</taxon>
        <taxon>Actinomycetota</taxon>
        <taxon>Actinomycetes</taxon>
        <taxon>Bifidobacteriales</taxon>
        <taxon>Bifidobacteriaceae</taxon>
        <taxon>Bifidobacterium</taxon>
    </lineage>
</organism>
<feature type="transmembrane region" description="Helical" evidence="2">
    <location>
        <begin position="778"/>
        <end position="796"/>
    </location>
</feature>